<feature type="compositionally biased region" description="Acidic residues" evidence="4">
    <location>
        <begin position="960"/>
        <end position="973"/>
    </location>
</feature>
<evidence type="ECO:0000313" key="7">
    <source>
        <dbReference type="Proteomes" id="UP001363151"/>
    </source>
</evidence>
<dbReference type="Gene3D" id="3.30.450.20">
    <property type="entry name" value="PAS domain"/>
    <property type="match status" value="2"/>
</dbReference>
<proteinExistence type="predicted"/>
<keyword evidence="1" id="KW-0285">Flavoprotein</keyword>
<organism evidence="6 7">
    <name type="scientific">Aureococcus anophagefferens</name>
    <name type="common">Harmful bloom alga</name>
    <dbReference type="NCBI Taxonomy" id="44056"/>
    <lineage>
        <taxon>Eukaryota</taxon>
        <taxon>Sar</taxon>
        <taxon>Stramenopiles</taxon>
        <taxon>Ochrophyta</taxon>
        <taxon>Pelagophyceae</taxon>
        <taxon>Pelagomonadales</taxon>
        <taxon>Pelagomonadaceae</taxon>
        <taxon>Aureococcus</taxon>
    </lineage>
</organism>
<evidence type="ECO:0000256" key="1">
    <source>
        <dbReference type="ARBA" id="ARBA00022630"/>
    </source>
</evidence>
<feature type="region of interest" description="Disordered" evidence="4">
    <location>
        <begin position="448"/>
        <end position="575"/>
    </location>
</feature>
<accession>A0ABR1G6R2</accession>
<feature type="domain" description="PAS" evidence="5">
    <location>
        <begin position="1"/>
        <end position="23"/>
    </location>
</feature>
<feature type="region of interest" description="Disordered" evidence="4">
    <location>
        <begin position="951"/>
        <end position="982"/>
    </location>
</feature>
<dbReference type="NCBIfam" id="TIGR00229">
    <property type="entry name" value="sensory_box"/>
    <property type="match status" value="1"/>
</dbReference>
<dbReference type="SUPFAM" id="SSF55785">
    <property type="entry name" value="PYP-like sensor domain (PAS domain)"/>
    <property type="match status" value="2"/>
</dbReference>
<dbReference type="PANTHER" id="PTHR47429:SF2">
    <property type="entry name" value="PROTEIN TWIN LOV 1"/>
    <property type="match status" value="1"/>
</dbReference>
<comment type="caution">
    <text evidence="6">The sequence shown here is derived from an EMBL/GenBank/DDBJ whole genome shotgun (WGS) entry which is preliminary data.</text>
</comment>
<protein>
    <recommendedName>
        <fullName evidence="5">PAS domain-containing protein</fullName>
    </recommendedName>
</protein>
<evidence type="ECO:0000259" key="5">
    <source>
        <dbReference type="PROSITE" id="PS50112"/>
    </source>
</evidence>
<keyword evidence="2" id="KW-0288">FMN</keyword>
<evidence type="ECO:0000313" key="6">
    <source>
        <dbReference type="EMBL" id="KAK7248930.1"/>
    </source>
</evidence>
<dbReference type="PROSITE" id="PS50112">
    <property type="entry name" value="PAS"/>
    <property type="match status" value="1"/>
</dbReference>
<feature type="compositionally biased region" description="Low complexity" evidence="4">
    <location>
        <begin position="541"/>
        <end position="557"/>
    </location>
</feature>
<dbReference type="Proteomes" id="UP001363151">
    <property type="component" value="Unassembled WGS sequence"/>
</dbReference>
<evidence type="ECO:0000256" key="4">
    <source>
        <dbReference type="SAM" id="MobiDB-lite"/>
    </source>
</evidence>
<dbReference type="EMBL" id="JBBJCI010000084">
    <property type="protein sequence ID" value="KAK7248930.1"/>
    <property type="molecule type" value="Genomic_DNA"/>
</dbReference>
<feature type="compositionally biased region" description="Polar residues" evidence="4">
    <location>
        <begin position="400"/>
        <end position="409"/>
    </location>
</feature>
<evidence type="ECO:0000256" key="3">
    <source>
        <dbReference type="ARBA" id="ARBA00022991"/>
    </source>
</evidence>
<sequence>MVYVNPEFCRVTEYTTEEAVGRNCRFLQGPDTEPESIGVIQRTLGKCEDCHVLLTNYRKSGEKFKNLLSMRPVLDADDVYRFVIGVQFEVIEDDNLPMRLGQLDKLLRMLPKKLPVRGGRKVEVEETRAVEMTEEHCVASMFATTKLKWLSKPAEAARASRATRERGALERFAEQRSPLALCAVKFLQDADALERATGRRRSALARKLFMRMWQNPLFYCTTTEIVIGDIDTTDWAPILKDVKQWSARWQDIVGECCLRPFLDSEGRARGPRVPRAGAVGASAGEDEAPLLSTTAMGLDARSGTFWLGMVDAMSASMADVGLVVSDMRVPGIPLCLINEGFEATTGYGKDMVGQKCSFLQGAETPTYLIEEIVDALRGGESLVVKLPNYKRDGSTFQCLLRSSPSSTRKTPAKAWGTPREASTPERRAGAAPLRVDTARAIVVSTDDEASVKSLGGFDEDPTRATSPSAPAQGLRRDRRRRRGEALPQGDHEQKPRRPPGARPNARPKSAVLASRRSPPPEAARAAQVPGPGALRQARPLSATAAAPPSESSKTASARGRFGRPRRPSAKNMFQARNTEKLVASPRTKELMETYGATAMDDKLVDGRDDAMKMQRCLEEMIDDELTAFRSVVEEHGALSRCDSETIGTRTSCRSDTLDLNGLKNERLLMQRLGFVEHVYALDERIKFAEDRQKADLERRQKEQRDRRMRMLVATHARRLTQYEADLADERATTIADQGAKALALAEKHRVERDEFVERTLRTATLHDVSATACACPNRYVCRHNRTASYKLRKRNPLVIKYRNAARKLRKSKRPSEAAEFEAKAQALDRREAIAWTKRVQESALRTKLPLLIAQQEKASKTLRLRHEQTLCNMDVRHRNDARNLERVLECERSKAACKMIKIQKQQRSVAVDMDGTQRRSSRAAVDGVGAELPTGAMSANIRAAMLQAQEDAAEGRSVQDDLDDYLDDLGDDDGGARPAPAKKSVAFSGAWSTPAAAGLQNSPPIFTVAAP</sequence>
<evidence type="ECO:0000256" key="2">
    <source>
        <dbReference type="ARBA" id="ARBA00022643"/>
    </source>
</evidence>
<dbReference type="CDD" id="cd00130">
    <property type="entry name" value="PAS"/>
    <property type="match status" value="1"/>
</dbReference>
<gene>
    <name evidence="6" type="ORF">SO694_00043020</name>
</gene>
<dbReference type="InterPro" id="IPR000014">
    <property type="entry name" value="PAS"/>
</dbReference>
<name>A0ABR1G6R2_AURAN</name>
<reference evidence="6 7" key="1">
    <citation type="submission" date="2024-03" db="EMBL/GenBank/DDBJ databases">
        <title>Aureococcus anophagefferens CCMP1851 and Kratosvirus quantuckense: Draft genome of a second virus-susceptible host strain in the model system.</title>
        <authorList>
            <person name="Chase E."/>
            <person name="Truchon A.R."/>
            <person name="Schepens W."/>
            <person name="Wilhelm S.W."/>
        </authorList>
    </citation>
    <scope>NUCLEOTIDE SEQUENCE [LARGE SCALE GENOMIC DNA]</scope>
    <source>
        <strain evidence="6 7">CCMP1851</strain>
    </source>
</reference>
<keyword evidence="3" id="KW-0157">Chromophore</keyword>
<dbReference type="InterPro" id="IPR035965">
    <property type="entry name" value="PAS-like_dom_sf"/>
</dbReference>
<dbReference type="Pfam" id="PF13426">
    <property type="entry name" value="PAS_9"/>
    <property type="match status" value="2"/>
</dbReference>
<dbReference type="PANTHER" id="PTHR47429">
    <property type="entry name" value="PROTEIN TWIN LOV 1"/>
    <property type="match status" value="1"/>
</dbReference>
<keyword evidence="7" id="KW-1185">Reference proteome</keyword>
<feature type="region of interest" description="Disordered" evidence="4">
    <location>
        <begin position="400"/>
        <end position="433"/>
    </location>
</feature>